<evidence type="ECO:0000313" key="1">
    <source>
        <dbReference type="EMBL" id="CEK53437.1"/>
    </source>
</evidence>
<reference evidence="1" key="1">
    <citation type="submission" date="2014-12" db="EMBL/GenBank/DDBJ databases">
        <title>Insight into the proteome of Arion vulgaris.</title>
        <authorList>
            <person name="Aradska J."/>
            <person name="Bulat T."/>
            <person name="Smidak R."/>
            <person name="Sarate P."/>
            <person name="Gangsoo J."/>
            <person name="Sialana F."/>
            <person name="Bilban M."/>
            <person name="Lubec G."/>
        </authorList>
    </citation>
    <scope>NUCLEOTIDE SEQUENCE</scope>
    <source>
        <tissue evidence="1">Skin</tissue>
    </source>
</reference>
<dbReference type="EMBL" id="HACG01006572">
    <property type="protein sequence ID" value="CEK53437.1"/>
    <property type="molecule type" value="Transcribed_RNA"/>
</dbReference>
<name>A0A0B6YAW1_9EUPU</name>
<accession>A0A0B6YAW1</accession>
<dbReference type="AlphaFoldDB" id="A0A0B6YAW1"/>
<gene>
    <name evidence="1" type="primary">ORF20288</name>
</gene>
<sequence>MQEKVDALIETAQRAGYKISKEKTKVQRNNNIQQDPIVIEGRAIEDVLRIEE</sequence>
<proteinExistence type="predicted"/>
<organism evidence="1">
    <name type="scientific">Arion vulgaris</name>
    <dbReference type="NCBI Taxonomy" id="1028688"/>
    <lineage>
        <taxon>Eukaryota</taxon>
        <taxon>Metazoa</taxon>
        <taxon>Spiralia</taxon>
        <taxon>Lophotrochozoa</taxon>
        <taxon>Mollusca</taxon>
        <taxon>Gastropoda</taxon>
        <taxon>Heterobranchia</taxon>
        <taxon>Euthyneura</taxon>
        <taxon>Panpulmonata</taxon>
        <taxon>Eupulmonata</taxon>
        <taxon>Stylommatophora</taxon>
        <taxon>Helicina</taxon>
        <taxon>Arionoidea</taxon>
        <taxon>Arionidae</taxon>
        <taxon>Arion</taxon>
    </lineage>
</organism>
<protein>
    <submittedName>
        <fullName evidence="1">Uncharacterized protein</fullName>
    </submittedName>
</protein>